<keyword evidence="4" id="KW-1185">Reference proteome</keyword>
<dbReference type="STRING" id="1123500.GCA_000420365_00556"/>
<evidence type="ECO:0000313" key="4">
    <source>
        <dbReference type="Proteomes" id="UP000051296"/>
    </source>
</evidence>
<proteinExistence type="predicted"/>
<feature type="compositionally biased region" description="Low complexity" evidence="1">
    <location>
        <begin position="134"/>
        <end position="144"/>
    </location>
</feature>
<feature type="compositionally biased region" description="Basic and acidic residues" evidence="1">
    <location>
        <begin position="188"/>
        <end position="201"/>
    </location>
</feature>
<keyword evidence="2" id="KW-1133">Transmembrane helix</keyword>
<comment type="caution">
    <text evidence="3">The sequence shown here is derived from an EMBL/GenBank/DDBJ whole genome shotgun (WGS) entry which is preliminary data.</text>
</comment>
<sequence>MYIMKKIVAAIGLIIILVGAGVGFMRYQDQQSYQHEIKIAERAVKGQKWKTAQKAYEAAQGKKQTPTTYTALRQLAHIIPAQDDYNHEDWDGAVSQFKLALAIDDGLPLIQKAVKPVLTAAKEKQTAAREASKEAAQAAKASSIARDESRRAKSRASEESSRRAAEKEKKEKEQGEKEHQSDTSPSDKATEKKDAQQEQED</sequence>
<evidence type="ECO:0000313" key="3">
    <source>
        <dbReference type="EMBL" id="KRN32510.1"/>
    </source>
</evidence>
<dbReference type="InParanoid" id="A0A0R2FWY4"/>
<dbReference type="AlphaFoldDB" id="A0A0R2FWY4"/>
<gene>
    <name evidence="3" type="ORF">IV68_GL000865</name>
</gene>
<protein>
    <submittedName>
        <fullName evidence="3">Uncharacterized protein</fullName>
    </submittedName>
</protein>
<dbReference type="PATRIC" id="fig|1123500.6.peg.871"/>
<accession>A0A0R2FWY4</accession>
<dbReference type="Proteomes" id="UP000051296">
    <property type="component" value="Unassembled WGS sequence"/>
</dbReference>
<name>A0A0R2FWY4_9LACO</name>
<dbReference type="EMBL" id="JQAX01000002">
    <property type="protein sequence ID" value="KRN32510.1"/>
    <property type="molecule type" value="Genomic_DNA"/>
</dbReference>
<feature type="transmembrane region" description="Helical" evidence="2">
    <location>
        <begin position="7"/>
        <end position="27"/>
    </location>
</feature>
<feature type="region of interest" description="Disordered" evidence="1">
    <location>
        <begin position="129"/>
        <end position="201"/>
    </location>
</feature>
<feature type="compositionally biased region" description="Basic and acidic residues" evidence="1">
    <location>
        <begin position="145"/>
        <end position="181"/>
    </location>
</feature>
<evidence type="ECO:0000256" key="2">
    <source>
        <dbReference type="SAM" id="Phobius"/>
    </source>
</evidence>
<keyword evidence="2" id="KW-0472">Membrane</keyword>
<keyword evidence="2" id="KW-0812">Transmembrane</keyword>
<reference evidence="3 4" key="1">
    <citation type="journal article" date="2015" name="Genome Announc.">
        <title>Expanding the biotechnology potential of lactobacilli through comparative genomics of 213 strains and associated genera.</title>
        <authorList>
            <person name="Sun Z."/>
            <person name="Harris H.M."/>
            <person name="McCann A."/>
            <person name="Guo C."/>
            <person name="Argimon S."/>
            <person name="Zhang W."/>
            <person name="Yang X."/>
            <person name="Jeffery I.B."/>
            <person name="Cooney J.C."/>
            <person name="Kagawa T.F."/>
            <person name="Liu W."/>
            <person name="Song Y."/>
            <person name="Salvetti E."/>
            <person name="Wrobel A."/>
            <person name="Rasinkangas P."/>
            <person name="Parkhill J."/>
            <person name="Rea M.C."/>
            <person name="O'Sullivan O."/>
            <person name="Ritari J."/>
            <person name="Douillard F.P."/>
            <person name="Paul Ross R."/>
            <person name="Yang R."/>
            <person name="Briner A.E."/>
            <person name="Felis G.E."/>
            <person name="de Vos W.M."/>
            <person name="Barrangou R."/>
            <person name="Klaenhammer T.R."/>
            <person name="Caufield P.W."/>
            <person name="Cui Y."/>
            <person name="Zhang H."/>
            <person name="O'Toole P.W."/>
        </authorList>
    </citation>
    <scope>NUCLEOTIDE SEQUENCE [LARGE SCALE GENOMIC DNA]</scope>
    <source>
        <strain evidence="3 4">DSM 20190</strain>
    </source>
</reference>
<organism evidence="3 4">
    <name type="scientific">Weissella halotolerans DSM 20190</name>
    <dbReference type="NCBI Taxonomy" id="1123500"/>
    <lineage>
        <taxon>Bacteria</taxon>
        <taxon>Bacillati</taxon>
        <taxon>Bacillota</taxon>
        <taxon>Bacilli</taxon>
        <taxon>Lactobacillales</taxon>
        <taxon>Lactobacillaceae</taxon>
        <taxon>Weissella</taxon>
    </lineage>
</organism>
<evidence type="ECO:0000256" key="1">
    <source>
        <dbReference type="SAM" id="MobiDB-lite"/>
    </source>
</evidence>